<dbReference type="Proteomes" id="UP000502508">
    <property type="component" value="Chromosome"/>
</dbReference>
<accession>A0A6F8XMC7</accession>
<gene>
    <name evidence="2" type="ORF">Pflav_013750</name>
</gene>
<evidence type="ECO:0000313" key="2">
    <source>
        <dbReference type="EMBL" id="BCB74965.1"/>
    </source>
</evidence>
<keyword evidence="3" id="KW-1185">Reference proteome</keyword>
<name>A0A6F8XMC7_9ACTN</name>
<protein>
    <submittedName>
        <fullName evidence="2">Uncharacterized protein</fullName>
    </submittedName>
</protein>
<reference evidence="2 3" key="1">
    <citation type="submission" date="2020-03" db="EMBL/GenBank/DDBJ databases">
        <title>Whole genome shotgun sequence of Phytohabitans flavus NBRC 107702.</title>
        <authorList>
            <person name="Komaki H."/>
            <person name="Tamura T."/>
        </authorList>
    </citation>
    <scope>NUCLEOTIDE SEQUENCE [LARGE SCALE GENOMIC DNA]</scope>
    <source>
        <strain evidence="2 3">NBRC 107702</strain>
    </source>
</reference>
<feature type="region of interest" description="Disordered" evidence="1">
    <location>
        <begin position="55"/>
        <end position="102"/>
    </location>
</feature>
<dbReference type="KEGG" id="pfla:Pflav_013750"/>
<organism evidence="2 3">
    <name type="scientific">Phytohabitans flavus</name>
    <dbReference type="NCBI Taxonomy" id="1076124"/>
    <lineage>
        <taxon>Bacteria</taxon>
        <taxon>Bacillati</taxon>
        <taxon>Actinomycetota</taxon>
        <taxon>Actinomycetes</taxon>
        <taxon>Micromonosporales</taxon>
        <taxon>Micromonosporaceae</taxon>
    </lineage>
</organism>
<dbReference type="AlphaFoldDB" id="A0A6F8XMC7"/>
<proteinExistence type="predicted"/>
<dbReference type="EMBL" id="AP022870">
    <property type="protein sequence ID" value="BCB74965.1"/>
    <property type="molecule type" value="Genomic_DNA"/>
</dbReference>
<reference evidence="2 3" key="2">
    <citation type="submission" date="2020-03" db="EMBL/GenBank/DDBJ databases">
        <authorList>
            <person name="Ichikawa N."/>
            <person name="Kimura A."/>
            <person name="Kitahashi Y."/>
            <person name="Uohara A."/>
        </authorList>
    </citation>
    <scope>NUCLEOTIDE SEQUENCE [LARGE SCALE GENOMIC DNA]</scope>
    <source>
        <strain evidence="2 3">NBRC 107702</strain>
    </source>
</reference>
<evidence type="ECO:0000256" key="1">
    <source>
        <dbReference type="SAM" id="MobiDB-lite"/>
    </source>
</evidence>
<evidence type="ECO:0000313" key="3">
    <source>
        <dbReference type="Proteomes" id="UP000502508"/>
    </source>
</evidence>
<sequence>MTSLKAPCSAESWIAVMTSTMCAGEFAAGLVRAVGAERLPVREIVVSRKRCCQPLPRNVSGPAASPAKPVGPQPERDDEHRRRASGGEGIGRCYGEQAAQGR</sequence>